<comment type="caution">
    <text evidence="2">The sequence shown here is derived from an EMBL/GenBank/DDBJ whole genome shotgun (WGS) entry which is preliminary data.</text>
</comment>
<reference evidence="2 3" key="1">
    <citation type="journal article" date="2018" name="Mol. Biol. Evol.">
        <title>Analysis of the draft genome of the red seaweed Gracilariopsis chorda provides insights into genome size evolution in Rhodophyta.</title>
        <authorList>
            <person name="Lee J."/>
            <person name="Yang E.C."/>
            <person name="Graf L."/>
            <person name="Yang J.H."/>
            <person name="Qiu H."/>
            <person name="Zel Zion U."/>
            <person name="Chan C.X."/>
            <person name="Stephens T.G."/>
            <person name="Weber A.P.M."/>
            <person name="Boo G.H."/>
            <person name="Boo S.M."/>
            <person name="Kim K.M."/>
            <person name="Shin Y."/>
            <person name="Jung M."/>
            <person name="Lee S.J."/>
            <person name="Yim H.S."/>
            <person name="Lee J.H."/>
            <person name="Bhattacharya D."/>
            <person name="Yoon H.S."/>
        </authorList>
    </citation>
    <scope>NUCLEOTIDE SEQUENCE [LARGE SCALE GENOMIC DNA]</scope>
    <source>
        <strain evidence="2 3">SKKU-2015</strain>
        <tissue evidence="2">Whole body</tissue>
    </source>
</reference>
<keyword evidence="1" id="KW-0732">Signal</keyword>
<gene>
    <name evidence="2" type="ORF">BWQ96_09784</name>
</gene>
<feature type="signal peptide" evidence="1">
    <location>
        <begin position="1"/>
        <end position="25"/>
    </location>
</feature>
<dbReference type="GO" id="GO:0006801">
    <property type="term" value="P:superoxide metabolic process"/>
    <property type="evidence" value="ECO:0007669"/>
    <property type="project" value="InterPro"/>
</dbReference>
<name>A0A2V3IEL3_9FLOR</name>
<evidence type="ECO:0000313" key="3">
    <source>
        <dbReference type="Proteomes" id="UP000247409"/>
    </source>
</evidence>
<feature type="chain" id="PRO_5016125363" evidence="1">
    <location>
        <begin position="26"/>
        <end position="259"/>
    </location>
</feature>
<evidence type="ECO:0000256" key="1">
    <source>
        <dbReference type="SAM" id="SignalP"/>
    </source>
</evidence>
<dbReference type="GO" id="GO:0046872">
    <property type="term" value="F:metal ion binding"/>
    <property type="evidence" value="ECO:0007669"/>
    <property type="project" value="InterPro"/>
</dbReference>
<accession>A0A2V3IEL3</accession>
<dbReference type="EMBL" id="NBIV01000289">
    <property type="protein sequence ID" value="PXF40503.1"/>
    <property type="molecule type" value="Genomic_DNA"/>
</dbReference>
<dbReference type="OrthoDB" id="10338200at2759"/>
<dbReference type="AlphaFoldDB" id="A0A2V3IEL3"/>
<keyword evidence="3" id="KW-1185">Reference proteome</keyword>
<dbReference type="Proteomes" id="UP000247409">
    <property type="component" value="Unassembled WGS sequence"/>
</dbReference>
<evidence type="ECO:0000313" key="2">
    <source>
        <dbReference type="EMBL" id="PXF40503.1"/>
    </source>
</evidence>
<organism evidence="2 3">
    <name type="scientific">Gracilariopsis chorda</name>
    <dbReference type="NCBI Taxonomy" id="448386"/>
    <lineage>
        <taxon>Eukaryota</taxon>
        <taxon>Rhodophyta</taxon>
        <taxon>Florideophyceae</taxon>
        <taxon>Rhodymeniophycidae</taxon>
        <taxon>Gracilariales</taxon>
        <taxon>Gracilariaceae</taxon>
        <taxon>Gracilariopsis</taxon>
    </lineage>
</organism>
<sequence length="259" mass="29397">MNGTLSLALVSFGTVLLLVEHGVFAERKTASAIIHEEDGMWGSIVFHQWKKQSAVVISLLLRNIKMNGHVPINYQIWEEPVHYDWYKKEERCSAKALKTVMRVGGSDVGNLGMRHRLMTSSRFAEVVYDKKLSLYDGEEHNIIGKTFVVQQGSNESDYRCATIYETTLHSLRPGAIPCEVGHYSDCVLGTSSNDTCVLKDCYGYKQYWGEINDNTVMCMQVHEVYPKRLDDAKRADGLVRCRHGNHTLLRPLDTKARLI</sequence>
<protein>
    <submittedName>
        <fullName evidence="2">Uncharacterized protein</fullName>
    </submittedName>
</protein>
<dbReference type="SUPFAM" id="SSF49329">
    <property type="entry name" value="Cu,Zn superoxide dismutase-like"/>
    <property type="match status" value="1"/>
</dbReference>
<proteinExistence type="predicted"/>
<dbReference type="InterPro" id="IPR036423">
    <property type="entry name" value="SOD-like_Cu/Zn_dom_sf"/>
</dbReference>
<dbReference type="Gene3D" id="2.60.40.200">
    <property type="entry name" value="Superoxide dismutase, copper/zinc binding domain"/>
    <property type="match status" value="1"/>
</dbReference>